<dbReference type="STRING" id="296218.AWN68_04480"/>
<dbReference type="RefSeq" id="WP_068414774.1">
    <property type="nucleotide sequence ID" value="NZ_LRDB01000012.1"/>
</dbReference>
<comment type="caution">
    <text evidence="2">The sequence shown here is derived from an EMBL/GenBank/DDBJ whole genome shotgun (WGS) entry which is preliminary data.</text>
</comment>
<dbReference type="OrthoDB" id="877403at2"/>
<feature type="compositionally biased region" description="Polar residues" evidence="1">
    <location>
        <begin position="7"/>
        <end position="31"/>
    </location>
</feature>
<evidence type="ECO:0008006" key="4">
    <source>
        <dbReference type="Google" id="ProtNLM"/>
    </source>
</evidence>
<gene>
    <name evidence="2" type="ORF">AWN68_04480</name>
</gene>
<dbReference type="EMBL" id="LRDB01000012">
    <property type="protein sequence ID" value="KYG78889.1"/>
    <property type="molecule type" value="Genomic_DNA"/>
</dbReference>
<sequence>MSPTPQPETKTPSRAPSKTISIPSLSDLKNQLNKKEEPTEGEVPAEPVSNRNKDFTLENLDSIWNIFKAKREEEDNKLELLLLQEPYELEGNTVTIKISNGAAESSFEKFRGDLLMALRDGLENDSVILKSEVVDVAREKMLYTDKEKFEHLKKKYPALKDLQERLGLDPEF</sequence>
<organism evidence="2 3">
    <name type="scientific">Roseivirga echinicomitans</name>
    <dbReference type="NCBI Taxonomy" id="296218"/>
    <lineage>
        <taxon>Bacteria</taxon>
        <taxon>Pseudomonadati</taxon>
        <taxon>Bacteroidota</taxon>
        <taxon>Cytophagia</taxon>
        <taxon>Cytophagales</taxon>
        <taxon>Roseivirgaceae</taxon>
        <taxon>Roseivirga</taxon>
    </lineage>
</organism>
<reference evidence="2 3" key="1">
    <citation type="submission" date="2016-01" db="EMBL/GenBank/DDBJ databases">
        <title>Genome sequencing of Roseivirga echinicomitans KMM 6058.</title>
        <authorList>
            <person name="Selvaratnam C."/>
            <person name="Thevarajoo S."/>
            <person name="Goh K.M."/>
            <person name="Ee R."/>
            <person name="Chan K.-G."/>
            <person name="Chong C.S."/>
        </authorList>
    </citation>
    <scope>NUCLEOTIDE SEQUENCE [LARGE SCALE GENOMIC DNA]</scope>
    <source>
        <strain evidence="2 3">KMM 6058</strain>
    </source>
</reference>
<evidence type="ECO:0000256" key="1">
    <source>
        <dbReference type="SAM" id="MobiDB-lite"/>
    </source>
</evidence>
<protein>
    <recommendedName>
        <fullName evidence="4">DNA polymerase III subunit gamma/tau</fullName>
    </recommendedName>
</protein>
<proteinExistence type="predicted"/>
<feature type="region of interest" description="Disordered" evidence="1">
    <location>
        <begin position="1"/>
        <end position="52"/>
    </location>
</feature>
<evidence type="ECO:0000313" key="3">
    <source>
        <dbReference type="Proteomes" id="UP000075615"/>
    </source>
</evidence>
<keyword evidence="3" id="KW-1185">Reference proteome</keyword>
<dbReference type="Proteomes" id="UP000075615">
    <property type="component" value="Unassembled WGS sequence"/>
</dbReference>
<dbReference type="AlphaFoldDB" id="A0A150XJH7"/>
<name>A0A150XJH7_9BACT</name>
<accession>A0A150XJH7</accession>
<evidence type="ECO:0000313" key="2">
    <source>
        <dbReference type="EMBL" id="KYG78889.1"/>
    </source>
</evidence>